<dbReference type="SUPFAM" id="SSF49870">
    <property type="entry name" value="Osmotin, thaumatin-like protein"/>
    <property type="match status" value="1"/>
</dbReference>
<dbReference type="Proteomes" id="UP000184330">
    <property type="component" value="Unassembled WGS sequence"/>
</dbReference>
<dbReference type="OrthoDB" id="430315at2759"/>
<reference evidence="2 3" key="1">
    <citation type="submission" date="2016-03" db="EMBL/GenBank/DDBJ databases">
        <authorList>
            <person name="Ploux O."/>
        </authorList>
    </citation>
    <scope>NUCLEOTIDE SEQUENCE [LARGE SCALE GENOMIC DNA]</scope>
    <source>
        <strain evidence="2 3">UAMH 11012</strain>
    </source>
</reference>
<sequence length="250" mass="26506">MKTSHFVLALLLGAARAYVQPCIPMSTTATLVSSTAPGRILPSSTVLLHTPQPQASTAPNATMTIDIVNLHGTDLSLLFVVGAGYSTPIGDPQPTVLPLSSTTRYLYPTGWAGQITIGPNLNSNGSKIEGSFTGPPDIDVSYVDGYTVPITCSSEGVIVTGCNIDLFMNGTCTNEVEGPVCLNPARFRRYGPPTCFFAPCEAAAYTYPEDNLANMSVLKSNLVSCCIGTLCKAPARQLSTPWWINCTYSK</sequence>
<evidence type="ECO:0000256" key="1">
    <source>
        <dbReference type="SAM" id="SignalP"/>
    </source>
</evidence>
<dbReference type="AlphaFoldDB" id="A0A1L7XJV4"/>
<feature type="signal peptide" evidence="1">
    <location>
        <begin position="1"/>
        <end position="17"/>
    </location>
</feature>
<evidence type="ECO:0000313" key="2">
    <source>
        <dbReference type="EMBL" id="CZR65335.1"/>
    </source>
</evidence>
<gene>
    <name evidence="2" type="ORF">PAC_15235</name>
</gene>
<evidence type="ECO:0000313" key="3">
    <source>
        <dbReference type="Proteomes" id="UP000184330"/>
    </source>
</evidence>
<dbReference type="EMBL" id="FJOG01000030">
    <property type="protein sequence ID" value="CZR65335.1"/>
    <property type="molecule type" value="Genomic_DNA"/>
</dbReference>
<keyword evidence="1" id="KW-0732">Signal</keyword>
<keyword evidence="3" id="KW-1185">Reference proteome</keyword>
<dbReference type="InterPro" id="IPR037176">
    <property type="entry name" value="Osmotin/thaumatin-like_sf"/>
</dbReference>
<name>A0A1L7XJV4_9HELO</name>
<feature type="chain" id="PRO_5013154512" evidence="1">
    <location>
        <begin position="18"/>
        <end position="250"/>
    </location>
</feature>
<accession>A0A1L7XJV4</accession>
<protein>
    <submittedName>
        <fullName evidence="2">Uncharacterized protein</fullName>
    </submittedName>
</protein>
<organism evidence="2 3">
    <name type="scientific">Phialocephala subalpina</name>
    <dbReference type="NCBI Taxonomy" id="576137"/>
    <lineage>
        <taxon>Eukaryota</taxon>
        <taxon>Fungi</taxon>
        <taxon>Dikarya</taxon>
        <taxon>Ascomycota</taxon>
        <taxon>Pezizomycotina</taxon>
        <taxon>Leotiomycetes</taxon>
        <taxon>Helotiales</taxon>
        <taxon>Mollisiaceae</taxon>
        <taxon>Phialocephala</taxon>
        <taxon>Phialocephala fortinii species complex</taxon>
    </lineage>
</organism>
<proteinExistence type="predicted"/>